<organism evidence="1 2">
    <name type="scientific">Microvirgula aerodenitrificans</name>
    <dbReference type="NCBI Taxonomy" id="57480"/>
    <lineage>
        <taxon>Bacteria</taxon>
        <taxon>Pseudomonadati</taxon>
        <taxon>Pseudomonadota</taxon>
        <taxon>Betaproteobacteria</taxon>
        <taxon>Neisseriales</taxon>
        <taxon>Aquaspirillaceae</taxon>
        <taxon>Microvirgula</taxon>
    </lineage>
</organism>
<dbReference type="Proteomes" id="UP000244173">
    <property type="component" value="Chromosome"/>
</dbReference>
<evidence type="ECO:0000313" key="2">
    <source>
        <dbReference type="Proteomes" id="UP000244173"/>
    </source>
</evidence>
<dbReference type="EMBL" id="CP028519">
    <property type="protein sequence ID" value="AVY94841.1"/>
    <property type="molecule type" value="Genomic_DNA"/>
</dbReference>
<reference evidence="1 2" key="1">
    <citation type="submission" date="2018-04" db="EMBL/GenBank/DDBJ databases">
        <title>Denitrifier Microvirgula.</title>
        <authorList>
            <person name="Anderson E."/>
            <person name="Jang J."/>
            <person name="Ishii S."/>
        </authorList>
    </citation>
    <scope>NUCLEOTIDE SEQUENCE [LARGE SCALE GENOMIC DNA]</scope>
    <source>
        <strain evidence="1 2">BE2.4</strain>
    </source>
</reference>
<dbReference type="OrthoDB" id="118689at2"/>
<sequence>MANPLDPSLIAALQTQKQQGATPQQAVLNLELACAGHAAGVINPREIGAEVLTLALREVYGEELTALAAAIILHNLGYPVDDIAVALKVNYSGLSALDLGGILLNPNVYPQTGRPELSHALTGAGFSPDETLLAANILYPVQVTVLATQPWQSTGVQVTGTQTTSINYVSGNWYASPGTGNCTGTGDPRLIAKPGYTLPGAPEGALVGRIGGRVFLVGNAASAPQGAAGLLELCINDDLDGRYGMGLKDNRGSLLIKISTSA</sequence>
<proteinExistence type="predicted"/>
<evidence type="ECO:0000313" key="1">
    <source>
        <dbReference type="EMBL" id="AVY94841.1"/>
    </source>
</evidence>
<dbReference type="KEGG" id="maer:DAI18_12925"/>
<accession>A0A2S0PBV9</accession>
<name>A0A2S0PBV9_9NEIS</name>
<dbReference type="Gene3D" id="2.60.120.430">
    <property type="entry name" value="Galactose-binding lectin"/>
    <property type="match status" value="1"/>
</dbReference>
<gene>
    <name evidence="1" type="ORF">DAI18_12925</name>
</gene>
<dbReference type="RefSeq" id="WP_107889629.1">
    <property type="nucleotide sequence ID" value="NZ_CP028519.1"/>
</dbReference>
<dbReference type="STRING" id="1122240.GCA_000620105_02642"/>
<dbReference type="AlphaFoldDB" id="A0A2S0PBV9"/>
<protein>
    <submittedName>
        <fullName evidence="1">Uncharacterized protein</fullName>
    </submittedName>
</protein>
<keyword evidence="2" id="KW-1185">Reference proteome</keyword>